<organism evidence="7 8">
    <name type="scientific">Candidatus Falkowbacteria bacterium RIFOXYC2_FULL_36_12</name>
    <dbReference type="NCBI Taxonomy" id="1798002"/>
    <lineage>
        <taxon>Bacteria</taxon>
        <taxon>Candidatus Falkowiibacteriota</taxon>
    </lineage>
</organism>
<evidence type="ECO:0000256" key="2">
    <source>
        <dbReference type="ARBA" id="ARBA00007524"/>
    </source>
</evidence>
<feature type="transmembrane region" description="Helical" evidence="6">
    <location>
        <begin position="78"/>
        <end position="97"/>
    </location>
</feature>
<protein>
    <submittedName>
        <fullName evidence="7">TspO protein</fullName>
    </submittedName>
</protein>
<evidence type="ECO:0000256" key="3">
    <source>
        <dbReference type="ARBA" id="ARBA00022692"/>
    </source>
</evidence>
<evidence type="ECO:0000256" key="4">
    <source>
        <dbReference type="ARBA" id="ARBA00022989"/>
    </source>
</evidence>
<comment type="similarity">
    <text evidence="2">Belongs to the TspO/BZRP family.</text>
</comment>
<evidence type="ECO:0000313" key="8">
    <source>
        <dbReference type="Proteomes" id="UP000179001"/>
    </source>
</evidence>
<dbReference type="FunFam" id="1.20.1260.100:FF:000001">
    <property type="entry name" value="translocator protein 2"/>
    <property type="match status" value="1"/>
</dbReference>
<dbReference type="GO" id="GO:0016020">
    <property type="term" value="C:membrane"/>
    <property type="evidence" value="ECO:0007669"/>
    <property type="project" value="UniProtKB-SubCell"/>
</dbReference>
<evidence type="ECO:0000256" key="6">
    <source>
        <dbReference type="SAM" id="Phobius"/>
    </source>
</evidence>
<name>A0A1F5T0P8_9BACT</name>
<feature type="transmembrane region" description="Helical" evidence="6">
    <location>
        <begin position="103"/>
        <end position="122"/>
    </location>
</feature>
<dbReference type="PANTHER" id="PTHR10057:SF0">
    <property type="entry name" value="TRANSLOCATOR PROTEIN"/>
    <property type="match status" value="1"/>
</dbReference>
<evidence type="ECO:0000256" key="1">
    <source>
        <dbReference type="ARBA" id="ARBA00004141"/>
    </source>
</evidence>
<dbReference type="Pfam" id="PF03073">
    <property type="entry name" value="TspO_MBR"/>
    <property type="match status" value="1"/>
</dbReference>
<accession>A0A1F5T0P8</accession>
<dbReference type="Gene3D" id="1.20.1260.100">
    <property type="entry name" value="TspO/MBR protein"/>
    <property type="match status" value="1"/>
</dbReference>
<comment type="caution">
    <text evidence="7">The sequence shown here is derived from an EMBL/GenBank/DDBJ whole genome shotgun (WGS) entry which is preliminary data.</text>
</comment>
<dbReference type="GO" id="GO:0033013">
    <property type="term" value="P:tetrapyrrole metabolic process"/>
    <property type="evidence" value="ECO:0007669"/>
    <property type="project" value="UniProtKB-ARBA"/>
</dbReference>
<reference evidence="7 8" key="1">
    <citation type="journal article" date="2016" name="Nat. Commun.">
        <title>Thousands of microbial genomes shed light on interconnected biogeochemical processes in an aquifer system.</title>
        <authorList>
            <person name="Anantharaman K."/>
            <person name="Brown C.T."/>
            <person name="Hug L.A."/>
            <person name="Sharon I."/>
            <person name="Castelle C.J."/>
            <person name="Probst A.J."/>
            <person name="Thomas B.C."/>
            <person name="Singh A."/>
            <person name="Wilkins M.J."/>
            <person name="Karaoz U."/>
            <person name="Brodie E.L."/>
            <person name="Williams K.H."/>
            <person name="Hubbard S.S."/>
            <person name="Banfield J.F."/>
        </authorList>
    </citation>
    <scope>NUCLEOTIDE SEQUENCE [LARGE SCALE GENOMIC DNA]</scope>
</reference>
<gene>
    <name evidence="7" type="ORF">A2478_03305</name>
</gene>
<feature type="transmembrane region" description="Helical" evidence="6">
    <location>
        <begin position="45"/>
        <end position="66"/>
    </location>
</feature>
<dbReference type="PIRSF" id="PIRSF005859">
    <property type="entry name" value="PBR"/>
    <property type="match status" value="1"/>
</dbReference>
<keyword evidence="5 6" id="KW-0472">Membrane</keyword>
<sequence>MMWKKFIISISVPLLAGFIGSFFTFGSIDSWYSGLNKPVFSPPNWLFGPVWTILYVLMGISVYLIWRKLEKNEKVRSAFIFFWVHLFFNAIWSIIFFGLQSPVLALVDIVIIWLMILMMIIWYWKIEKWSSILLWPYIIWVSFASVLNLSIVMLN</sequence>
<dbReference type="PANTHER" id="PTHR10057">
    <property type="entry name" value="PERIPHERAL-TYPE BENZODIAZEPINE RECEPTOR"/>
    <property type="match status" value="1"/>
</dbReference>
<dbReference type="CDD" id="cd15904">
    <property type="entry name" value="TSPO_MBR"/>
    <property type="match status" value="1"/>
</dbReference>
<feature type="transmembrane region" description="Helical" evidence="6">
    <location>
        <begin position="7"/>
        <end position="25"/>
    </location>
</feature>
<feature type="transmembrane region" description="Helical" evidence="6">
    <location>
        <begin position="134"/>
        <end position="154"/>
    </location>
</feature>
<comment type="subcellular location">
    <subcellularLocation>
        <location evidence="1">Membrane</location>
        <topology evidence="1">Multi-pass membrane protein</topology>
    </subcellularLocation>
</comment>
<keyword evidence="4 6" id="KW-1133">Transmembrane helix</keyword>
<dbReference type="EMBL" id="MFGJ01000006">
    <property type="protein sequence ID" value="OGF32323.1"/>
    <property type="molecule type" value="Genomic_DNA"/>
</dbReference>
<dbReference type="STRING" id="1798002.A2478_03305"/>
<dbReference type="InterPro" id="IPR038330">
    <property type="entry name" value="TspO/MBR-related_sf"/>
</dbReference>
<dbReference type="Proteomes" id="UP000179001">
    <property type="component" value="Unassembled WGS sequence"/>
</dbReference>
<evidence type="ECO:0000313" key="7">
    <source>
        <dbReference type="EMBL" id="OGF32323.1"/>
    </source>
</evidence>
<evidence type="ECO:0000256" key="5">
    <source>
        <dbReference type="ARBA" id="ARBA00023136"/>
    </source>
</evidence>
<dbReference type="InterPro" id="IPR004307">
    <property type="entry name" value="TspO_MBR"/>
</dbReference>
<dbReference type="AlphaFoldDB" id="A0A1F5T0P8"/>
<keyword evidence="3 6" id="KW-0812">Transmembrane</keyword>
<proteinExistence type="inferred from homology"/>